<gene>
    <name evidence="2" type="ORF">LSAT_V11C400194290</name>
</gene>
<name>A0A9R1VS84_LACSA</name>
<dbReference type="Gramene" id="rna-gnl|WGS:NBSK|LSAT_5X38621_mrna">
    <property type="protein sequence ID" value="cds-PLY88250.1"/>
    <property type="gene ID" value="gene-LSAT_5X38621"/>
</dbReference>
<feature type="compositionally biased region" description="Polar residues" evidence="1">
    <location>
        <begin position="60"/>
        <end position="69"/>
    </location>
</feature>
<dbReference type="PANTHER" id="PTHR31704">
    <property type="entry name" value="MYB/SANT-LIKE DNA-BINDING DOMAIN PROTEIN-RELATED"/>
    <property type="match status" value="1"/>
</dbReference>
<organism evidence="2 3">
    <name type="scientific">Lactuca sativa</name>
    <name type="common">Garden lettuce</name>
    <dbReference type="NCBI Taxonomy" id="4236"/>
    <lineage>
        <taxon>Eukaryota</taxon>
        <taxon>Viridiplantae</taxon>
        <taxon>Streptophyta</taxon>
        <taxon>Embryophyta</taxon>
        <taxon>Tracheophyta</taxon>
        <taxon>Spermatophyta</taxon>
        <taxon>Magnoliopsida</taxon>
        <taxon>eudicotyledons</taxon>
        <taxon>Gunneridae</taxon>
        <taxon>Pentapetalae</taxon>
        <taxon>asterids</taxon>
        <taxon>campanulids</taxon>
        <taxon>Asterales</taxon>
        <taxon>Asteraceae</taxon>
        <taxon>Cichorioideae</taxon>
        <taxon>Cichorieae</taxon>
        <taxon>Lactucinae</taxon>
        <taxon>Lactuca</taxon>
    </lineage>
</organism>
<dbReference type="PANTHER" id="PTHR31704:SF37">
    <property type="entry name" value="HEAT SHOCK PROTEIN"/>
    <property type="match status" value="1"/>
</dbReference>
<feature type="region of interest" description="Disordered" evidence="1">
    <location>
        <begin position="92"/>
        <end position="111"/>
    </location>
</feature>
<protein>
    <submittedName>
        <fullName evidence="2">Uncharacterized protein</fullName>
    </submittedName>
</protein>
<dbReference type="Proteomes" id="UP000235145">
    <property type="component" value="Unassembled WGS sequence"/>
</dbReference>
<comment type="caution">
    <text evidence="2">The sequence shown here is derived from an EMBL/GenBank/DDBJ whole genome shotgun (WGS) entry which is preliminary data.</text>
</comment>
<feature type="region of interest" description="Disordered" evidence="1">
    <location>
        <begin position="60"/>
        <end position="79"/>
    </location>
</feature>
<proteinExistence type="predicted"/>
<dbReference type="AlphaFoldDB" id="A0A9R1VS84"/>
<evidence type="ECO:0000256" key="1">
    <source>
        <dbReference type="SAM" id="MobiDB-lite"/>
    </source>
</evidence>
<accession>A0A9R1VS84</accession>
<sequence>MRLETGLNGTRSLIEASPESWEEKIKENKEYAKFRIFDEKYALLFEDSIVIEDQTMTPLQFQKNSNPNEKNMEGKGNSYEINLDDDEPLFHSFHESSSTKRKKKKSFSNNCSTKSKSLVYEETLNILLDAIS</sequence>
<evidence type="ECO:0000313" key="2">
    <source>
        <dbReference type="EMBL" id="KAJ0211063.1"/>
    </source>
</evidence>
<keyword evidence="3" id="KW-1185">Reference proteome</keyword>
<reference evidence="2 3" key="1">
    <citation type="journal article" date="2017" name="Nat. Commun.">
        <title>Genome assembly with in vitro proximity ligation data and whole-genome triplication in lettuce.</title>
        <authorList>
            <person name="Reyes-Chin-Wo S."/>
            <person name="Wang Z."/>
            <person name="Yang X."/>
            <person name="Kozik A."/>
            <person name="Arikit S."/>
            <person name="Song C."/>
            <person name="Xia L."/>
            <person name="Froenicke L."/>
            <person name="Lavelle D.O."/>
            <person name="Truco M.J."/>
            <person name="Xia R."/>
            <person name="Zhu S."/>
            <person name="Xu C."/>
            <person name="Xu H."/>
            <person name="Xu X."/>
            <person name="Cox K."/>
            <person name="Korf I."/>
            <person name="Meyers B.C."/>
            <person name="Michelmore R.W."/>
        </authorList>
    </citation>
    <scope>NUCLEOTIDE SEQUENCE [LARGE SCALE GENOMIC DNA]</scope>
    <source>
        <strain evidence="3">cv. Salinas</strain>
        <tissue evidence="2">Seedlings</tissue>
    </source>
</reference>
<dbReference type="EMBL" id="NBSK02000004">
    <property type="protein sequence ID" value="KAJ0211063.1"/>
    <property type="molecule type" value="Genomic_DNA"/>
</dbReference>
<evidence type="ECO:0000313" key="3">
    <source>
        <dbReference type="Proteomes" id="UP000235145"/>
    </source>
</evidence>